<dbReference type="EMBL" id="JABXBU010000015">
    <property type="protein sequence ID" value="KAF8787794.1"/>
    <property type="molecule type" value="Genomic_DNA"/>
</dbReference>
<reference evidence="1" key="2">
    <citation type="submission" date="2020-06" db="EMBL/GenBank/DDBJ databases">
        <authorList>
            <person name="Sheffer M."/>
        </authorList>
    </citation>
    <scope>NUCLEOTIDE SEQUENCE</scope>
</reference>
<dbReference type="Proteomes" id="UP000807504">
    <property type="component" value="Unassembled WGS sequence"/>
</dbReference>
<evidence type="ECO:0000313" key="1">
    <source>
        <dbReference type="EMBL" id="KAF8787794.1"/>
    </source>
</evidence>
<evidence type="ECO:0008006" key="3">
    <source>
        <dbReference type="Google" id="ProtNLM"/>
    </source>
</evidence>
<dbReference type="InterPro" id="IPR052709">
    <property type="entry name" value="Transposase-MT_Hybrid"/>
</dbReference>
<comment type="caution">
    <text evidence="1">The sequence shown here is derived from an EMBL/GenBank/DDBJ whole genome shotgun (WGS) entry which is preliminary data.</text>
</comment>
<organism evidence="1 2">
    <name type="scientific">Argiope bruennichi</name>
    <name type="common">Wasp spider</name>
    <name type="synonym">Aranea bruennichi</name>
    <dbReference type="NCBI Taxonomy" id="94029"/>
    <lineage>
        <taxon>Eukaryota</taxon>
        <taxon>Metazoa</taxon>
        <taxon>Ecdysozoa</taxon>
        <taxon>Arthropoda</taxon>
        <taxon>Chelicerata</taxon>
        <taxon>Arachnida</taxon>
        <taxon>Araneae</taxon>
        <taxon>Araneomorphae</taxon>
        <taxon>Entelegynae</taxon>
        <taxon>Araneoidea</taxon>
        <taxon>Araneidae</taxon>
        <taxon>Argiope</taxon>
    </lineage>
</organism>
<proteinExistence type="predicted"/>
<sequence length="111" mass="12449">MDRNEFRVLIKYCFLMEKNTVEAKQWLDKHYGDSEPGKSTVIDWYAEFKSYRSSTDEAESSGRPKSAVVPISEGSVFRILLENLGMASYFRSAAFAHTGPANKASTIQSAV</sequence>
<accession>A0A8T0F997</accession>
<dbReference type="PANTHER" id="PTHR46060:SF1">
    <property type="entry name" value="MARINER MOS1 TRANSPOSASE-LIKE PROTEIN"/>
    <property type="match status" value="1"/>
</dbReference>
<keyword evidence="2" id="KW-1185">Reference proteome</keyword>
<reference evidence="1" key="1">
    <citation type="journal article" date="2020" name="bioRxiv">
        <title>Chromosome-level reference genome of the European wasp spider Argiope bruennichi: a resource for studies on range expansion and evolutionary adaptation.</title>
        <authorList>
            <person name="Sheffer M.M."/>
            <person name="Hoppe A."/>
            <person name="Krehenwinkel H."/>
            <person name="Uhl G."/>
            <person name="Kuss A.W."/>
            <person name="Jensen L."/>
            <person name="Jensen C."/>
            <person name="Gillespie R.G."/>
            <person name="Hoff K.J."/>
            <person name="Prost S."/>
        </authorList>
    </citation>
    <scope>NUCLEOTIDE SEQUENCE</scope>
</reference>
<dbReference type="PANTHER" id="PTHR46060">
    <property type="entry name" value="MARINER MOS1 TRANSPOSASE-LIKE PROTEIN"/>
    <property type="match status" value="1"/>
</dbReference>
<evidence type="ECO:0000313" key="2">
    <source>
        <dbReference type="Proteomes" id="UP000807504"/>
    </source>
</evidence>
<dbReference type="Gene3D" id="1.10.10.1450">
    <property type="match status" value="1"/>
</dbReference>
<dbReference type="AlphaFoldDB" id="A0A8T0F997"/>
<gene>
    <name evidence="1" type="ORF">HNY73_009356</name>
</gene>
<name>A0A8T0F997_ARGBR</name>
<protein>
    <recommendedName>
        <fullName evidence="3">Mos1 transposase HTH domain-containing protein</fullName>
    </recommendedName>
</protein>